<dbReference type="Proteomes" id="UP001212421">
    <property type="component" value="Chromosome"/>
</dbReference>
<organism evidence="1 2">
    <name type="scientific">Cryobacterium breve</name>
    <dbReference type="NCBI Taxonomy" id="1259258"/>
    <lineage>
        <taxon>Bacteria</taxon>
        <taxon>Bacillati</taxon>
        <taxon>Actinomycetota</taxon>
        <taxon>Actinomycetes</taxon>
        <taxon>Micrococcales</taxon>
        <taxon>Microbacteriaceae</taxon>
        <taxon>Cryobacterium</taxon>
    </lineage>
</organism>
<name>A0ABY7NL66_9MICO</name>
<proteinExistence type="predicted"/>
<reference evidence="1 2" key="1">
    <citation type="submission" date="2021-05" db="EMBL/GenBank/DDBJ databases">
        <authorList>
            <person name="Kumar R."/>
            <person name="Kumar A."/>
            <person name="Mukhia S."/>
        </authorList>
    </citation>
    <scope>NUCLEOTIDE SEQUENCE [LARGE SCALE GENOMIC DNA]</scope>
    <source>
        <strain evidence="1 2">ERMR7:08</strain>
    </source>
</reference>
<evidence type="ECO:0000313" key="1">
    <source>
        <dbReference type="EMBL" id="WBM81636.1"/>
    </source>
</evidence>
<sequence>MPAEPGVAVSLTRLIAVIELSTDARSRVSGRSVGRPAAVCSAAVGVTPGRLSALAVSCLARASRYWRTKPPAL</sequence>
<dbReference type="RefSeq" id="WP_281536257.1">
    <property type="nucleotide sequence ID" value="NZ_CP075584.1"/>
</dbReference>
<gene>
    <name evidence="1" type="ORF">KIV56_11375</name>
</gene>
<accession>A0ABY7NL66</accession>
<dbReference type="EMBL" id="CP075584">
    <property type="protein sequence ID" value="WBM81636.1"/>
    <property type="molecule type" value="Genomic_DNA"/>
</dbReference>
<keyword evidence="2" id="KW-1185">Reference proteome</keyword>
<evidence type="ECO:0000313" key="2">
    <source>
        <dbReference type="Proteomes" id="UP001212421"/>
    </source>
</evidence>
<protein>
    <submittedName>
        <fullName evidence="1">Uncharacterized protein</fullName>
    </submittedName>
</protein>